<reference evidence="2 3" key="1">
    <citation type="submission" date="2017-12" db="EMBL/GenBank/DDBJ databases">
        <title>Comparative genomics of Botrytis spp.</title>
        <authorList>
            <person name="Valero-Jimenez C.A."/>
            <person name="Tapia P."/>
            <person name="Veloso J."/>
            <person name="Silva-Moreno E."/>
            <person name="Staats M."/>
            <person name="Valdes J.H."/>
            <person name="Van Kan J.A.L."/>
        </authorList>
    </citation>
    <scope>NUCLEOTIDE SEQUENCE [LARGE SCALE GENOMIC DNA]</scope>
    <source>
        <strain evidence="2 3">MUCL11595</strain>
    </source>
</reference>
<comment type="caution">
    <text evidence="2">The sequence shown here is derived from an EMBL/GenBank/DDBJ whole genome shotgun (WGS) entry which is preliminary data.</text>
</comment>
<dbReference type="EMBL" id="PQXN01000328">
    <property type="protein sequence ID" value="TGO46346.1"/>
    <property type="molecule type" value="Genomic_DNA"/>
</dbReference>
<feature type="region of interest" description="Disordered" evidence="1">
    <location>
        <begin position="536"/>
        <end position="561"/>
    </location>
</feature>
<dbReference type="Proteomes" id="UP000297527">
    <property type="component" value="Unassembled WGS sequence"/>
</dbReference>
<name>A0A4Z1HB94_9HELO</name>
<evidence type="ECO:0000313" key="2">
    <source>
        <dbReference type="EMBL" id="TGO46346.1"/>
    </source>
</evidence>
<feature type="region of interest" description="Disordered" evidence="1">
    <location>
        <begin position="656"/>
        <end position="700"/>
    </location>
</feature>
<evidence type="ECO:0000313" key="3">
    <source>
        <dbReference type="Proteomes" id="UP000297527"/>
    </source>
</evidence>
<evidence type="ECO:0000256" key="1">
    <source>
        <dbReference type="SAM" id="MobiDB-lite"/>
    </source>
</evidence>
<dbReference type="OrthoDB" id="3555855at2759"/>
<sequence length="843" mass="93646">MSSANPTTHPEIFTTTSTNNDQDDFAQTKEDFDISSIPDSDSEGDDTIYYQIPKKEKGVDGFADQLTRDDEIVYDTSIADLTGDGGQDDDTIARPVILSRYSTPTTDELIKYINDTGLLGVDNNDGSTTKSPTTSHQESEELARIRKVITRNLIPRAHHTAENLSGAENLALTEVQNASTHLPPGTPLIRDFAFAPLLAISNPRNPHNPHNLSTPRAPRFKHHPDFQTSHIHTYSSPGIRTLRHFHGFLFPYAVNDIHAPSDDNEEEEELYRELSAGEEADDEEYMDMSGSAPAPPPAPVLGKRDTQDLAAIEELEGDEELFQMLPTHLEKSRQLKEKNLEDSRISASILHVTLTPRIHIHLPIPHLPQETLPTYQPPGIDAWPLIALAHHIPLFPTHILTSTSLAQLSFHEKHLRLQNGYSSSPLDQWALNQHRLFLWINSGALDDGIDGDIRRPESADVLLGFGEESSEVWDYEDVEVFARWEEECFRRCLQWVQDVEVDGEGDGEEEGWGGLGLEDEVYDFCGEEKFLHRSASVAGKHEKKNESSSSSECIEEEYDAEDGRGDIRSAFPSLLLQNKNETQTHDPRLGRVVNIFRQPINHTAFRETGIQAADYAHANAMARFERIAEDFARREGEAGKDSVGLDDQSGFVGAEVHMRGGAGSGDSGKGFDDKSSSTGSKSQNPLPPSASNPKPNTSHLHPHLQAQIDKIKIKIPPHLSLFHAIETLNQKLRVHSTTPRLLICAVTNLPGLLNNLLPALSPSALLTTSTTIHSAHTPIHQKILNKLVEIPAQIAALPLRALHGISEIQKRKEERVKRQEERAALLENDGSAEIDTELLRLEE</sequence>
<organism evidence="2 3">
    <name type="scientific">Botryotinia convoluta</name>
    <dbReference type="NCBI Taxonomy" id="54673"/>
    <lineage>
        <taxon>Eukaryota</taxon>
        <taxon>Fungi</taxon>
        <taxon>Dikarya</taxon>
        <taxon>Ascomycota</taxon>
        <taxon>Pezizomycotina</taxon>
        <taxon>Leotiomycetes</taxon>
        <taxon>Helotiales</taxon>
        <taxon>Sclerotiniaceae</taxon>
        <taxon>Botryotinia</taxon>
    </lineage>
</organism>
<feature type="region of interest" description="Disordered" evidence="1">
    <location>
        <begin position="1"/>
        <end position="47"/>
    </location>
</feature>
<feature type="compositionally biased region" description="Polar residues" evidence="1">
    <location>
        <begin position="1"/>
        <end position="20"/>
    </location>
</feature>
<keyword evidence="3" id="KW-1185">Reference proteome</keyword>
<protein>
    <submittedName>
        <fullName evidence="2">Uncharacterized protein</fullName>
    </submittedName>
</protein>
<dbReference type="AlphaFoldDB" id="A0A4Z1HB94"/>
<proteinExistence type="predicted"/>
<accession>A0A4Z1HB94</accession>
<gene>
    <name evidence="2" type="ORF">BCON_0330g00110</name>
</gene>
<feature type="region of interest" description="Disordered" evidence="1">
    <location>
        <begin position="281"/>
        <end position="303"/>
    </location>
</feature>